<dbReference type="Proteomes" id="UP000321947">
    <property type="component" value="Unassembled WGS sequence"/>
</dbReference>
<feature type="region of interest" description="Disordered" evidence="1">
    <location>
        <begin position="134"/>
        <end position="153"/>
    </location>
</feature>
<dbReference type="AlphaFoldDB" id="A0A5A7TSH2"/>
<evidence type="ECO:0000256" key="1">
    <source>
        <dbReference type="SAM" id="MobiDB-lite"/>
    </source>
</evidence>
<evidence type="ECO:0000313" key="3">
    <source>
        <dbReference type="EMBL" id="TYK13584.1"/>
    </source>
</evidence>
<feature type="compositionally biased region" description="Basic and acidic residues" evidence="1">
    <location>
        <begin position="144"/>
        <end position="153"/>
    </location>
</feature>
<dbReference type="EMBL" id="SSTE01014401">
    <property type="protein sequence ID" value="KAA0046004.1"/>
    <property type="molecule type" value="Genomic_DNA"/>
</dbReference>
<proteinExistence type="predicted"/>
<protein>
    <submittedName>
        <fullName evidence="2">Uncharacterized protein</fullName>
    </submittedName>
</protein>
<organism evidence="2 4">
    <name type="scientific">Cucumis melo var. makuwa</name>
    <name type="common">Oriental melon</name>
    <dbReference type="NCBI Taxonomy" id="1194695"/>
    <lineage>
        <taxon>Eukaryota</taxon>
        <taxon>Viridiplantae</taxon>
        <taxon>Streptophyta</taxon>
        <taxon>Embryophyta</taxon>
        <taxon>Tracheophyta</taxon>
        <taxon>Spermatophyta</taxon>
        <taxon>Magnoliopsida</taxon>
        <taxon>eudicotyledons</taxon>
        <taxon>Gunneridae</taxon>
        <taxon>Pentapetalae</taxon>
        <taxon>rosids</taxon>
        <taxon>fabids</taxon>
        <taxon>Cucurbitales</taxon>
        <taxon>Cucurbitaceae</taxon>
        <taxon>Benincaseae</taxon>
        <taxon>Cucumis</taxon>
    </lineage>
</organism>
<dbReference type="EMBL" id="SSTD01009863">
    <property type="protein sequence ID" value="TYK13584.1"/>
    <property type="molecule type" value="Genomic_DNA"/>
</dbReference>
<dbReference type="Proteomes" id="UP000321393">
    <property type="component" value="Unassembled WGS sequence"/>
</dbReference>
<evidence type="ECO:0000313" key="5">
    <source>
        <dbReference type="Proteomes" id="UP000321947"/>
    </source>
</evidence>
<accession>A0A5A7TSH2</accession>
<evidence type="ECO:0000313" key="4">
    <source>
        <dbReference type="Proteomes" id="UP000321393"/>
    </source>
</evidence>
<gene>
    <name evidence="3" type="ORF">E5676_scaffold299G00700</name>
    <name evidence="2" type="ORF">E6C27_scaffold243G005640</name>
</gene>
<evidence type="ECO:0000313" key="2">
    <source>
        <dbReference type="EMBL" id="KAA0046004.1"/>
    </source>
</evidence>
<sequence>MWPRSEIRSNGQLLTMSAVICVNRVICHKGASNGIGKVNSQPCYGSGEGTSFNTLKAQTLVGNIFVGVPALIIDDQPTDEKMITFVSDDPEYGIILIDVPLEGVDVSPLPSQPMLESKDKMSYLRKGRQGREVYPRNCSPQLSNKDKGLREERDDRYIVPIHPEEVAGTKRCVHSEAQSTSDTMAVISCRGCIPTNAGG</sequence>
<name>A0A5A7TSH2_CUCMM</name>
<reference evidence="4 5" key="1">
    <citation type="submission" date="2019-08" db="EMBL/GenBank/DDBJ databases">
        <title>Draft genome sequences of two oriental melons (Cucumis melo L. var makuwa).</title>
        <authorList>
            <person name="Kwon S.-Y."/>
        </authorList>
    </citation>
    <scope>NUCLEOTIDE SEQUENCE [LARGE SCALE GENOMIC DNA]</scope>
    <source>
        <strain evidence="5">cv. Chang Bougi</strain>
        <strain evidence="4">cv. SW 3</strain>
        <tissue evidence="2">Leaf</tissue>
    </source>
</reference>
<comment type="caution">
    <text evidence="2">The sequence shown here is derived from an EMBL/GenBank/DDBJ whole genome shotgun (WGS) entry which is preliminary data.</text>
</comment>